<gene>
    <name evidence="2" type="ORF">OG398_17440</name>
</gene>
<feature type="region of interest" description="Disordered" evidence="1">
    <location>
        <begin position="135"/>
        <end position="171"/>
    </location>
</feature>
<evidence type="ECO:0008006" key="3">
    <source>
        <dbReference type="Google" id="ProtNLM"/>
    </source>
</evidence>
<protein>
    <recommendedName>
        <fullName evidence="3">Lipoprotein</fullName>
    </recommendedName>
</protein>
<sequence>MHLSGCAGTHGLSDEARHANMDMQEAAGRADEILDAVLGEVKPGVHWAHGPTSIGSCDVSRMRVVMTIVSDGRRGSFLGVVDRFWRKNGYRIKAVNKDADFPAIYAQTSDGFGVTLSVGGEGQAFFEVDSPCVEESEVAESTTPPNGPSYEGVYPLPRPNVRSDFWSAGAP</sequence>
<reference evidence="2" key="1">
    <citation type="submission" date="2022-10" db="EMBL/GenBank/DDBJ databases">
        <title>The complete genomes of actinobacterial strains from the NBC collection.</title>
        <authorList>
            <person name="Joergensen T.S."/>
            <person name="Alvarez Arevalo M."/>
            <person name="Sterndorff E.B."/>
            <person name="Faurdal D."/>
            <person name="Vuksanovic O."/>
            <person name="Mourched A.-S."/>
            <person name="Charusanti P."/>
            <person name="Shaw S."/>
            <person name="Blin K."/>
            <person name="Weber T."/>
        </authorList>
    </citation>
    <scope>NUCLEOTIDE SEQUENCE</scope>
    <source>
        <strain evidence="2">NBC_00008</strain>
    </source>
</reference>
<evidence type="ECO:0000313" key="2">
    <source>
        <dbReference type="EMBL" id="WTW73910.1"/>
    </source>
</evidence>
<accession>A0AAU2W2U7</accession>
<proteinExistence type="predicted"/>
<evidence type="ECO:0000256" key="1">
    <source>
        <dbReference type="SAM" id="MobiDB-lite"/>
    </source>
</evidence>
<dbReference type="AlphaFoldDB" id="A0AAU2W2U7"/>
<dbReference type="EMBL" id="CP108313">
    <property type="protein sequence ID" value="WTW73910.1"/>
    <property type="molecule type" value="Genomic_DNA"/>
</dbReference>
<name>A0AAU2W2U7_9ACTN</name>
<organism evidence="2">
    <name type="scientific">Streptomyces sp. NBC_00008</name>
    <dbReference type="NCBI Taxonomy" id="2903610"/>
    <lineage>
        <taxon>Bacteria</taxon>
        <taxon>Bacillati</taxon>
        <taxon>Actinomycetota</taxon>
        <taxon>Actinomycetes</taxon>
        <taxon>Kitasatosporales</taxon>
        <taxon>Streptomycetaceae</taxon>
        <taxon>Streptomyces</taxon>
    </lineage>
</organism>